<dbReference type="Pfam" id="PF00651">
    <property type="entry name" value="BTB"/>
    <property type="match status" value="1"/>
</dbReference>
<feature type="region of interest" description="Disordered" evidence="1">
    <location>
        <begin position="61"/>
        <end position="81"/>
    </location>
</feature>
<evidence type="ECO:0000256" key="1">
    <source>
        <dbReference type="SAM" id="MobiDB-lite"/>
    </source>
</evidence>
<dbReference type="Gene3D" id="3.30.710.10">
    <property type="entry name" value="Potassium Channel Kv1.1, Chain A"/>
    <property type="match status" value="1"/>
</dbReference>
<dbReference type="VEuPathDB" id="FungiDB:LCOR_04250.1"/>
<dbReference type="PANTHER" id="PTHR47369:SF1">
    <property type="entry name" value="BTB_POZ DOMAIN-CONTAINING PROTEIN"/>
    <property type="match status" value="1"/>
</dbReference>
<organism evidence="3 4">
    <name type="scientific">Lichtheimia corymbifera JMRC:FSU:9682</name>
    <dbReference type="NCBI Taxonomy" id="1263082"/>
    <lineage>
        <taxon>Eukaryota</taxon>
        <taxon>Fungi</taxon>
        <taxon>Fungi incertae sedis</taxon>
        <taxon>Mucoromycota</taxon>
        <taxon>Mucoromycotina</taxon>
        <taxon>Mucoromycetes</taxon>
        <taxon>Mucorales</taxon>
        <taxon>Lichtheimiaceae</taxon>
        <taxon>Lichtheimia</taxon>
    </lineage>
</organism>
<sequence>MSTEVLGNDTTLYPGIVQRPTDPIMLGNHWRESGAAAAAGDHHGNSNTVFYSGRSSSRNKVTDVPWTTSNSHHSSNRNNGHMMIENTPTSSSPSPSTKYDWRMQSLMLCRHIMTRGLVDGIGSDIAVHVPAWGKIYHLHRLILDQNPYFRMLLQGGFREASSDSVTLHFENSPYITKESFYFVLQQLYGKLSDPNIHHENVRQILATCSFFQLEHMCELCVDFILRTMNDTNVILYLDFADNHMVHGSDRILNAVFTFLCREAYSMDMDRVADIPITWLKKVIESDAFWVPTEYDRYRFAYRVLMKRYQILQQQQQQHYSVGTPDDFEDVSSNDEHQKRSSFAPSPVSSKSSTTPSTAANTPAPDDDDIVVVDVDDDDDDGQEDLMNKDLDVFVIIFTRLLHYVHMTFEELEQIRSDVNPFTGEPLVPDSILKDALWQQIKMRSKIEGSSELDTTLGLTVSEKDASKTQKKPFLTIPTDDTTIYTGGSSPSSTTTTTHHQESKRKKTPVHDTECKKNEEKSYSLYPPFRFSVEFADFATLKYNVRVYSKTIFYAGSNWNMYIQKSRSQRKGVPQLGVYLHRQSIPCGPCNHGSSEESRICTPGLSPFSCYADKRKVVRTWFKIYCPARGPKHTLTLFQSSPDNFSVLQSWGWRSTTLCADEALSSGMNAAAAAAAVAADSGALLTTDNTTHLTDIHPSNDDTPIATTTIPATTNSNLRFSIVMGHV</sequence>
<keyword evidence="4" id="KW-1185">Reference proteome</keyword>
<feature type="compositionally biased region" description="Low complexity" evidence="1">
    <location>
        <begin position="482"/>
        <end position="497"/>
    </location>
</feature>
<gene>
    <name evidence="3" type="ORF">LCOR_04250.1</name>
</gene>
<reference evidence="3" key="1">
    <citation type="submission" date="2013-08" db="EMBL/GenBank/DDBJ databases">
        <title>Gene expansion shapes genome architecture in the human pathogen Lichtheimia corymbifera: an evolutionary genomics analysis in the ancient terrestrial Mucorales (Mucoromycotina).</title>
        <authorList>
            <person name="Schwartze V.U."/>
            <person name="Winter S."/>
            <person name="Shelest E."/>
            <person name="Marcet-Houben M."/>
            <person name="Horn F."/>
            <person name="Wehner S."/>
            <person name="Hoffmann K."/>
            <person name="Riege K."/>
            <person name="Sammeth M."/>
            <person name="Nowrousian M."/>
            <person name="Valiante V."/>
            <person name="Linde J."/>
            <person name="Jacobsen I.D."/>
            <person name="Marz M."/>
            <person name="Brakhage A.A."/>
            <person name="Gabaldon T."/>
            <person name="Bocker S."/>
            <person name="Voigt K."/>
        </authorList>
    </citation>
    <scope>NUCLEOTIDE SEQUENCE [LARGE SCALE GENOMIC DNA]</scope>
    <source>
        <strain evidence="3">FSU 9682</strain>
    </source>
</reference>
<dbReference type="SMART" id="SM00225">
    <property type="entry name" value="BTB"/>
    <property type="match status" value="1"/>
</dbReference>
<name>A0A068RRK4_9FUNG</name>
<evidence type="ECO:0000259" key="2">
    <source>
        <dbReference type="PROSITE" id="PS50097"/>
    </source>
</evidence>
<dbReference type="PANTHER" id="PTHR47369">
    <property type="entry name" value="BTB/POZ DOMAIN-CONTAINING PROTEIN"/>
    <property type="match status" value="1"/>
</dbReference>
<dbReference type="OrthoDB" id="6359943at2759"/>
<dbReference type="Proteomes" id="UP000027586">
    <property type="component" value="Unassembled WGS sequence"/>
</dbReference>
<dbReference type="InterPro" id="IPR011333">
    <property type="entry name" value="SKP1/BTB/POZ_sf"/>
</dbReference>
<feature type="compositionally biased region" description="Low complexity" evidence="1">
    <location>
        <begin position="340"/>
        <end position="363"/>
    </location>
</feature>
<proteinExistence type="predicted"/>
<dbReference type="STRING" id="1263082.A0A068RRK4"/>
<evidence type="ECO:0000313" key="3">
    <source>
        <dbReference type="EMBL" id="CDH52813.1"/>
    </source>
</evidence>
<dbReference type="AlphaFoldDB" id="A0A068RRK4"/>
<feature type="domain" description="BTB" evidence="2">
    <location>
        <begin position="123"/>
        <end position="188"/>
    </location>
</feature>
<feature type="region of interest" description="Disordered" evidence="1">
    <location>
        <begin position="482"/>
        <end position="513"/>
    </location>
</feature>
<accession>A0A068RRK4</accession>
<dbReference type="InterPro" id="IPR000210">
    <property type="entry name" value="BTB/POZ_dom"/>
</dbReference>
<dbReference type="SUPFAM" id="SSF54695">
    <property type="entry name" value="POZ domain"/>
    <property type="match status" value="1"/>
</dbReference>
<feature type="compositionally biased region" description="Acidic residues" evidence="1">
    <location>
        <begin position="364"/>
        <end position="383"/>
    </location>
</feature>
<protein>
    <recommendedName>
        <fullName evidence="2">BTB domain-containing protein</fullName>
    </recommendedName>
</protein>
<dbReference type="EMBL" id="CBTN010000015">
    <property type="protein sequence ID" value="CDH52813.1"/>
    <property type="molecule type" value="Genomic_DNA"/>
</dbReference>
<dbReference type="PROSITE" id="PS50097">
    <property type="entry name" value="BTB"/>
    <property type="match status" value="1"/>
</dbReference>
<evidence type="ECO:0000313" key="4">
    <source>
        <dbReference type="Proteomes" id="UP000027586"/>
    </source>
</evidence>
<comment type="caution">
    <text evidence="3">The sequence shown here is derived from an EMBL/GenBank/DDBJ whole genome shotgun (WGS) entry which is preliminary data.</text>
</comment>
<feature type="region of interest" description="Disordered" evidence="1">
    <location>
        <begin position="321"/>
        <end position="383"/>
    </location>
</feature>
<feature type="compositionally biased region" description="Low complexity" evidence="1">
    <location>
        <begin position="69"/>
        <end position="79"/>
    </location>
</feature>